<dbReference type="GO" id="GO:0003677">
    <property type="term" value="F:DNA binding"/>
    <property type="evidence" value="ECO:0007669"/>
    <property type="project" value="UniProtKB-KW"/>
</dbReference>
<dbReference type="GO" id="GO:0000160">
    <property type="term" value="P:phosphorelay signal transduction system"/>
    <property type="evidence" value="ECO:0007669"/>
    <property type="project" value="UniProtKB-KW"/>
</dbReference>
<evidence type="ECO:0000256" key="6">
    <source>
        <dbReference type="PROSITE-ProRule" id="PRU00169"/>
    </source>
</evidence>
<dbReference type="RefSeq" id="WP_244626653.1">
    <property type="nucleotide sequence ID" value="NZ_CAADFC020000016.1"/>
</dbReference>
<dbReference type="Pfam" id="PF00072">
    <property type="entry name" value="Response_reg"/>
    <property type="match status" value="1"/>
</dbReference>
<dbReference type="InterPro" id="IPR036388">
    <property type="entry name" value="WH-like_DNA-bd_sf"/>
</dbReference>
<proteinExistence type="predicted"/>
<evidence type="ECO:0000256" key="3">
    <source>
        <dbReference type="ARBA" id="ARBA00023015"/>
    </source>
</evidence>
<dbReference type="PANTHER" id="PTHR44688:SF16">
    <property type="entry name" value="DNA-BINDING TRANSCRIPTIONAL ACTIVATOR DEVR_DOSR"/>
    <property type="match status" value="1"/>
</dbReference>
<dbReference type="Gene3D" id="3.40.50.2300">
    <property type="match status" value="1"/>
</dbReference>
<reference evidence="9" key="1">
    <citation type="submission" date="2019-02" db="EMBL/GenBank/DDBJ databases">
        <authorList>
            <person name="Pothier F.J."/>
        </authorList>
    </citation>
    <scope>NUCLEOTIDE SEQUENCE</scope>
    <source>
        <strain evidence="9">CI-1B</strain>
    </source>
</reference>
<dbReference type="FunFam" id="3.40.50.2300:FF:000018">
    <property type="entry name" value="DNA-binding transcriptional regulator NtrC"/>
    <property type="match status" value="1"/>
</dbReference>
<dbReference type="CDD" id="cd17537">
    <property type="entry name" value="REC_FixJ"/>
    <property type="match status" value="1"/>
</dbReference>
<dbReference type="SMART" id="SM00421">
    <property type="entry name" value="HTH_LUXR"/>
    <property type="match status" value="1"/>
</dbReference>
<evidence type="ECO:0000256" key="4">
    <source>
        <dbReference type="ARBA" id="ARBA00023125"/>
    </source>
</evidence>
<dbReference type="CDD" id="cd06170">
    <property type="entry name" value="LuxR_C_like"/>
    <property type="match status" value="1"/>
</dbReference>
<name>A0A508TD71_9BRAD</name>
<dbReference type="Pfam" id="PF00196">
    <property type="entry name" value="GerE"/>
    <property type="match status" value="1"/>
</dbReference>
<dbReference type="SUPFAM" id="SSF52172">
    <property type="entry name" value="CheY-like"/>
    <property type="match status" value="1"/>
</dbReference>
<evidence type="ECO:0000256" key="1">
    <source>
        <dbReference type="ARBA" id="ARBA00022553"/>
    </source>
</evidence>
<evidence type="ECO:0000313" key="10">
    <source>
        <dbReference type="Proteomes" id="UP000328092"/>
    </source>
</evidence>
<keyword evidence="10" id="KW-1185">Reference proteome</keyword>
<gene>
    <name evidence="9" type="primary">todT_3</name>
    <name evidence="9" type="ORF">CI1B_46120</name>
</gene>
<keyword evidence="4" id="KW-0238">DNA-binding</keyword>
<dbReference type="GO" id="GO:0006355">
    <property type="term" value="P:regulation of DNA-templated transcription"/>
    <property type="evidence" value="ECO:0007669"/>
    <property type="project" value="InterPro"/>
</dbReference>
<sequence>MKWPVEEFNRKAGTLAMPQDGPIVFVIDDDISVRESLELLISHAGWQAETFESAQQFLSRPRVSVPNCLILDVRLPGLDGLELQKRVVVDRPDMPIIFITGHGNVPMTVQAMKGGAVEFLTKPFNDSILLNAIQHAISRSDAALRLESEIRALRDRYASLSRREQEVMALVVRGLLNKQVGYELGISEITVKAHRGQVMRKMNVASFAELVNIAGRLGIAQ</sequence>
<dbReference type="InterPro" id="IPR011006">
    <property type="entry name" value="CheY-like_superfamily"/>
</dbReference>
<comment type="caution">
    <text evidence="9">The sequence shown here is derived from an EMBL/GenBank/DDBJ whole genome shotgun (WGS) entry which is preliminary data.</text>
</comment>
<dbReference type="PROSITE" id="PS50110">
    <property type="entry name" value="RESPONSE_REGULATORY"/>
    <property type="match status" value="1"/>
</dbReference>
<dbReference type="PRINTS" id="PR00038">
    <property type="entry name" value="HTHLUXR"/>
</dbReference>
<feature type="domain" description="Response regulatory" evidence="8">
    <location>
        <begin position="23"/>
        <end position="137"/>
    </location>
</feature>
<dbReference type="PANTHER" id="PTHR44688">
    <property type="entry name" value="DNA-BINDING TRANSCRIPTIONAL ACTIVATOR DEVR_DOSR"/>
    <property type="match status" value="1"/>
</dbReference>
<dbReference type="Gene3D" id="1.10.10.10">
    <property type="entry name" value="Winged helix-like DNA-binding domain superfamily/Winged helix DNA-binding domain"/>
    <property type="match status" value="1"/>
</dbReference>
<feature type="modified residue" description="4-aspartylphosphate" evidence="6">
    <location>
        <position position="72"/>
    </location>
</feature>
<protein>
    <submittedName>
        <fullName evidence="9">Response regulator protein TodT</fullName>
    </submittedName>
</protein>
<evidence type="ECO:0000256" key="2">
    <source>
        <dbReference type="ARBA" id="ARBA00023012"/>
    </source>
</evidence>
<dbReference type="Proteomes" id="UP000328092">
    <property type="component" value="Unassembled WGS sequence"/>
</dbReference>
<accession>A0A508TD71</accession>
<evidence type="ECO:0000259" key="7">
    <source>
        <dbReference type="PROSITE" id="PS50043"/>
    </source>
</evidence>
<feature type="domain" description="HTH luxR-type" evidence="7">
    <location>
        <begin position="153"/>
        <end position="218"/>
    </location>
</feature>
<keyword evidence="5" id="KW-0804">Transcription</keyword>
<dbReference type="InterPro" id="IPR000792">
    <property type="entry name" value="Tscrpt_reg_LuxR_C"/>
</dbReference>
<keyword evidence="2" id="KW-0902">Two-component regulatory system</keyword>
<dbReference type="EMBL" id="CAADFC020000016">
    <property type="protein sequence ID" value="VIO72963.1"/>
    <property type="molecule type" value="Genomic_DNA"/>
</dbReference>
<keyword evidence="1 6" id="KW-0597">Phosphoprotein</keyword>
<dbReference type="InterPro" id="IPR001789">
    <property type="entry name" value="Sig_transdc_resp-reg_receiver"/>
</dbReference>
<dbReference type="AlphaFoldDB" id="A0A508TD71"/>
<keyword evidence="3" id="KW-0805">Transcription regulation</keyword>
<dbReference type="PROSITE" id="PS50043">
    <property type="entry name" value="HTH_LUXR_2"/>
    <property type="match status" value="1"/>
</dbReference>
<evidence type="ECO:0000256" key="5">
    <source>
        <dbReference type="ARBA" id="ARBA00023163"/>
    </source>
</evidence>
<evidence type="ECO:0000313" key="9">
    <source>
        <dbReference type="EMBL" id="VIO72963.1"/>
    </source>
</evidence>
<organism evidence="9 10">
    <name type="scientific">Bradyrhizobium ivorense</name>
    <dbReference type="NCBI Taxonomy" id="2511166"/>
    <lineage>
        <taxon>Bacteria</taxon>
        <taxon>Pseudomonadati</taxon>
        <taxon>Pseudomonadota</taxon>
        <taxon>Alphaproteobacteria</taxon>
        <taxon>Hyphomicrobiales</taxon>
        <taxon>Nitrobacteraceae</taxon>
        <taxon>Bradyrhizobium</taxon>
    </lineage>
</organism>
<evidence type="ECO:0000259" key="8">
    <source>
        <dbReference type="PROSITE" id="PS50110"/>
    </source>
</evidence>
<dbReference type="SMART" id="SM00448">
    <property type="entry name" value="REC"/>
    <property type="match status" value="1"/>
</dbReference>